<dbReference type="KEGG" id="aba:Acid345_2342"/>
<keyword evidence="2" id="KW-0521">NADP</keyword>
<dbReference type="AlphaFoldDB" id="Q1IP57"/>
<dbReference type="RefSeq" id="WP_011523144.1">
    <property type="nucleotide sequence ID" value="NC_008009.1"/>
</dbReference>
<feature type="domain" description="Bacterial bifunctional deaminase-reductase C-terminal" evidence="4">
    <location>
        <begin position="41"/>
        <end position="239"/>
    </location>
</feature>
<dbReference type="STRING" id="204669.Acid345_2342"/>
<reference evidence="5 6" key="1">
    <citation type="journal article" date="2009" name="Appl. Environ. Microbiol.">
        <title>Three genomes from the phylum Acidobacteria provide insight into the lifestyles of these microorganisms in soils.</title>
        <authorList>
            <person name="Ward N.L."/>
            <person name="Challacombe J.F."/>
            <person name="Janssen P.H."/>
            <person name="Henrissat B."/>
            <person name="Coutinho P.M."/>
            <person name="Wu M."/>
            <person name="Xie G."/>
            <person name="Haft D.H."/>
            <person name="Sait M."/>
            <person name="Badger J."/>
            <person name="Barabote R.D."/>
            <person name="Bradley B."/>
            <person name="Brettin T.S."/>
            <person name="Brinkac L.M."/>
            <person name="Bruce D."/>
            <person name="Creasy T."/>
            <person name="Daugherty S.C."/>
            <person name="Davidsen T.M."/>
            <person name="DeBoy R.T."/>
            <person name="Detter J.C."/>
            <person name="Dodson R.J."/>
            <person name="Durkin A.S."/>
            <person name="Ganapathy A."/>
            <person name="Gwinn-Giglio M."/>
            <person name="Han C.S."/>
            <person name="Khouri H."/>
            <person name="Kiss H."/>
            <person name="Kothari S.P."/>
            <person name="Madupu R."/>
            <person name="Nelson K.E."/>
            <person name="Nelson W.C."/>
            <person name="Paulsen I."/>
            <person name="Penn K."/>
            <person name="Ren Q."/>
            <person name="Rosovitz M.J."/>
            <person name="Selengut J.D."/>
            <person name="Shrivastava S."/>
            <person name="Sullivan S.A."/>
            <person name="Tapia R."/>
            <person name="Thompson L.S."/>
            <person name="Watkins K.L."/>
            <person name="Yang Q."/>
            <person name="Yu C."/>
            <person name="Zafar N."/>
            <person name="Zhou L."/>
            <person name="Kuske C.R."/>
        </authorList>
    </citation>
    <scope>NUCLEOTIDE SEQUENCE [LARGE SCALE GENOMIC DNA]</scope>
    <source>
        <strain evidence="5 6">Ellin345</strain>
    </source>
</reference>
<dbReference type="InterPro" id="IPR050765">
    <property type="entry name" value="Riboflavin_Biosynth_HTPR"/>
</dbReference>
<comment type="pathway">
    <text evidence="1">Cofactor biosynthesis; riboflavin biosynthesis.</text>
</comment>
<dbReference type="PANTHER" id="PTHR38011:SF7">
    <property type="entry name" value="2,5-DIAMINO-6-RIBOSYLAMINO-4(3H)-PYRIMIDINONE 5'-PHOSPHATE REDUCTASE"/>
    <property type="match status" value="1"/>
</dbReference>
<evidence type="ECO:0000313" key="6">
    <source>
        <dbReference type="Proteomes" id="UP000002432"/>
    </source>
</evidence>
<evidence type="ECO:0000256" key="1">
    <source>
        <dbReference type="ARBA" id="ARBA00005104"/>
    </source>
</evidence>
<dbReference type="InterPro" id="IPR002734">
    <property type="entry name" value="RibDG_C"/>
</dbReference>
<dbReference type="InterPro" id="IPR024072">
    <property type="entry name" value="DHFR-like_dom_sf"/>
</dbReference>
<dbReference type="Pfam" id="PF01872">
    <property type="entry name" value="RibD_C"/>
    <property type="match status" value="1"/>
</dbReference>
<evidence type="ECO:0000313" key="5">
    <source>
        <dbReference type="EMBL" id="ABF41343.1"/>
    </source>
</evidence>
<evidence type="ECO:0000256" key="3">
    <source>
        <dbReference type="ARBA" id="ARBA00023002"/>
    </source>
</evidence>
<keyword evidence="6" id="KW-1185">Reference proteome</keyword>
<dbReference type="Gene3D" id="3.40.430.10">
    <property type="entry name" value="Dihydrofolate Reductase, subunit A"/>
    <property type="match status" value="1"/>
</dbReference>
<dbReference type="HOGENOM" id="CLU_036590_7_0_0"/>
<sequence length="295" mass="32773">MVKMAEPFEILFDRAELSPVEHPAYARYGHLGFPSAPFDRPWIYSNFVQSLDGIVSLLGRHFAGGDISQSPDDRWLMDLLRAHADAILTGATTLLDERNARGADSRGIVFRVVDPEVQDLRTKLGLGPERNLIATGHGKLPWRDLKLFDGSQVEPGIVTTELGATNLGSLPSHVALIIAGEGPLIDWSLAAHKLRDDLNIRNLLCEGGPTLYGALARADLIDEKFVTISPIETGQLVPPEQERQPNETGPALLRPTIFGGPGFTKETATWWRWISSRKLGDHEFNRYRRRRVQNS</sequence>
<dbReference type="EMBL" id="CP000360">
    <property type="protein sequence ID" value="ABF41343.1"/>
    <property type="molecule type" value="Genomic_DNA"/>
</dbReference>
<dbReference type="Proteomes" id="UP000002432">
    <property type="component" value="Chromosome"/>
</dbReference>
<evidence type="ECO:0000259" key="4">
    <source>
        <dbReference type="Pfam" id="PF01872"/>
    </source>
</evidence>
<dbReference type="GO" id="GO:0009231">
    <property type="term" value="P:riboflavin biosynthetic process"/>
    <property type="evidence" value="ECO:0007669"/>
    <property type="project" value="InterPro"/>
</dbReference>
<dbReference type="OrthoDB" id="9800865at2"/>
<protein>
    <submittedName>
        <fullName evidence="5">Bifunctional deaminase-reductase-like protein</fullName>
    </submittedName>
</protein>
<organism evidence="5 6">
    <name type="scientific">Koribacter versatilis (strain Ellin345)</name>
    <dbReference type="NCBI Taxonomy" id="204669"/>
    <lineage>
        <taxon>Bacteria</taxon>
        <taxon>Pseudomonadati</taxon>
        <taxon>Acidobacteriota</taxon>
        <taxon>Terriglobia</taxon>
        <taxon>Terriglobales</taxon>
        <taxon>Candidatus Korobacteraceae</taxon>
        <taxon>Candidatus Korobacter</taxon>
    </lineage>
</organism>
<name>Q1IP57_KORVE</name>
<gene>
    <name evidence="5" type="ordered locus">Acid345_2342</name>
</gene>
<evidence type="ECO:0000256" key="2">
    <source>
        <dbReference type="ARBA" id="ARBA00022857"/>
    </source>
</evidence>
<proteinExistence type="predicted"/>
<dbReference type="SUPFAM" id="SSF53597">
    <property type="entry name" value="Dihydrofolate reductase-like"/>
    <property type="match status" value="1"/>
</dbReference>
<dbReference type="PANTHER" id="PTHR38011">
    <property type="entry name" value="DIHYDROFOLATE REDUCTASE FAMILY PROTEIN (AFU_ORTHOLOGUE AFUA_8G06820)"/>
    <property type="match status" value="1"/>
</dbReference>
<dbReference type="GO" id="GO:0008703">
    <property type="term" value="F:5-amino-6-(5-phosphoribosylamino)uracil reductase activity"/>
    <property type="evidence" value="ECO:0007669"/>
    <property type="project" value="InterPro"/>
</dbReference>
<keyword evidence="3" id="KW-0560">Oxidoreductase</keyword>
<dbReference type="EnsemblBacteria" id="ABF41343">
    <property type="protein sequence ID" value="ABF41343"/>
    <property type="gene ID" value="Acid345_2342"/>
</dbReference>
<dbReference type="eggNOG" id="COG1985">
    <property type="taxonomic scope" value="Bacteria"/>
</dbReference>
<accession>Q1IP57</accession>